<sequence length="1484" mass="166636">MTAFEDYVVAKDSDGMHRRDRTDFSLGGWPSGELFLVINEPALYFFSATGGGEEHDLTEFHTDLFSWARPLMSAQARPEPVLALAAQEGQATQWSLWQEGSPKRLILSPSSGPEELDHACRVARAQWRRGGAFEMRVPRGAPETKALKELRAKACKTSAAYLLFRKQGILTNRRGTEKYQMAKNKPVLLGPELAEQFSENFVGEQQGDHEYPEPGSDDVTPVREPTEQQKAAIQKVHQNLGHPDAATLARTLRIGGAPDYVWQWAKKHFRCPACASGARPKAPRPAAVPRSYSPNTVVAVDLFHLSSWNNTEQELYLNMVDLGTNFQMIERVPSKEPLAVWKAMARTWGRFLGFPQMILCDQGTEFLGAFRDKCHELGVLIHTIGARAPYQNGRCERHGGLFKMMIERAKWINAPASVEEWRLLLRETEAAKNRLSDRSGFSPAQRMLGQTPRVGSELHSDSWLDPVLSTNDEELMKVLKARAAAQRAWAETNCSTILRRSLRARPRTQVQFSPGDVIYVWRQNAWQGPGVVVLPEGANSYVNMKGKLWKVSNEHVRSAVSEEIKGTEAVHEVFRDLRDRFARDGREAPVVQDLTTEPRPPVSERPWYDPVVAEGDARGLPRPRTEPDLPEPPVPLPEPEQTLPEVPLTPEPPEPPVPQVPLGPDLDEDRRDTPERQSTEEPEVEQHNSERPTREDLLRSAVESANRASRVDGLPRAAPTPILGGAPAASEQSSYRPLRPATETRREEAPHPYQRPAEDEVFVEELDLETAPPPRESLPQRDRWQLLPQQGILRRHHTKWRTHLFSPWEGSKMPLDIAALNSERYTAQVFKSGEKKDLSDDWRALRPGVSTRAPSKWKGYTDFYLTKAEAKKLLKNFRGVSGNEAQGTYAFEVLPSEVFAAKKTGSDEVNERDIPEEEWPEWRQADAEEWAKIEASGAVRVLSPQESARVLQDLAAKGQASRVIDSRFVRRRKPSEQIGEPASLKSRWCVRGDMDPDAAELNAYAPTVTTQNLQVILQLVASLNMPGACGDLKAAFTQSDKLTRQAGKLYVRQPRGGLPGMEAGQIMEVVVGVYGLVDGPLHWRKTLKSYLTSELGFKQSRIDPTVFMLYADHELNGVLVVEIDDILSFGFKEHERKMAQLQSRFKFGKYKKLQELAEGTMFNGRRLQQDADFSIRVDMSKFIEERLRPMAILRERKSDPEARATEKEISSARGAVGSLAWLAKEGRPDLAGAASMLAARISTLQVKDLMDINQCIAGAKARRDLQLKFHPIPVSDLCWGTVTDASWANHKDGSSQGATAVIAGERAQCTMIWWKSGKLRRKVGSTLAAEAQALLRGLGDLMWAKAVYHEILDEDFTLEAFKQDVKSRAELVLQSAEADETLKNSLAVVDAKSLYDNMMKDGSQSQDKFTALDVAIARERVDGLGVELRWVEHQAMIVDSLTKLNGNKDSMLKLLENGTFRLEAEEWQLEDRERRRLEGTVKRR</sequence>
<evidence type="ECO:0000313" key="4">
    <source>
        <dbReference type="Proteomes" id="UP000186817"/>
    </source>
</evidence>
<feature type="compositionally biased region" description="Pro residues" evidence="1">
    <location>
        <begin position="647"/>
        <end position="661"/>
    </location>
</feature>
<dbReference type="InterPro" id="IPR050951">
    <property type="entry name" value="Retrovirus_Pol_polyprotein"/>
</dbReference>
<keyword evidence="4" id="KW-1185">Reference proteome</keyword>
<comment type="caution">
    <text evidence="3">The sequence shown here is derived from an EMBL/GenBank/DDBJ whole genome shotgun (WGS) entry which is preliminary data.</text>
</comment>
<feature type="compositionally biased region" description="Basic and acidic residues" evidence="1">
    <location>
        <begin position="668"/>
        <end position="698"/>
    </location>
</feature>
<dbReference type="InterPro" id="IPR036397">
    <property type="entry name" value="RNaseH_sf"/>
</dbReference>
<dbReference type="PROSITE" id="PS50994">
    <property type="entry name" value="INTEGRASE"/>
    <property type="match status" value="1"/>
</dbReference>
<evidence type="ECO:0000259" key="2">
    <source>
        <dbReference type="PROSITE" id="PS50994"/>
    </source>
</evidence>
<dbReference type="GO" id="GO:0015074">
    <property type="term" value="P:DNA integration"/>
    <property type="evidence" value="ECO:0007669"/>
    <property type="project" value="InterPro"/>
</dbReference>
<reference evidence="3 4" key="1">
    <citation type="submission" date="2016-02" db="EMBL/GenBank/DDBJ databases">
        <title>Genome analysis of coral dinoflagellate symbionts highlights evolutionary adaptations to a symbiotic lifestyle.</title>
        <authorList>
            <person name="Aranda M."/>
            <person name="Li Y."/>
            <person name="Liew Y.J."/>
            <person name="Baumgarten S."/>
            <person name="Simakov O."/>
            <person name="Wilson M."/>
            <person name="Piel J."/>
            <person name="Ashoor H."/>
            <person name="Bougouffa S."/>
            <person name="Bajic V.B."/>
            <person name="Ryu T."/>
            <person name="Ravasi T."/>
            <person name="Bayer T."/>
            <person name="Micklem G."/>
            <person name="Kim H."/>
            <person name="Bhak J."/>
            <person name="Lajeunesse T.C."/>
            <person name="Voolstra C.R."/>
        </authorList>
    </citation>
    <scope>NUCLEOTIDE SEQUENCE [LARGE SCALE GENOMIC DNA]</scope>
    <source>
        <strain evidence="3 4">CCMP2467</strain>
    </source>
</reference>
<dbReference type="GO" id="GO:0003676">
    <property type="term" value="F:nucleic acid binding"/>
    <property type="evidence" value="ECO:0007669"/>
    <property type="project" value="InterPro"/>
</dbReference>
<evidence type="ECO:0000313" key="3">
    <source>
        <dbReference type="EMBL" id="OLP85124.1"/>
    </source>
</evidence>
<dbReference type="InterPro" id="IPR013103">
    <property type="entry name" value="RVT_2"/>
</dbReference>
<dbReference type="Gene3D" id="3.30.420.10">
    <property type="entry name" value="Ribonuclease H-like superfamily/Ribonuclease H"/>
    <property type="match status" value="1"/>
</dbReference>
<accession>A0A1Q9CQC0</accession>
<dbReference type="SUPFAM" id="SSF53098">
    <property type="entry name" value="Ribonuclease H-like"/>
    <property type="match status" value="1"/>
</dbReference>
<gene>
    <name evidence="3" type="primary">GIP</name>
    <name evidence="3" type="ORF">AK812_SmicGene33914</name>
</gene>
<organism evidence="3 4">
    <name type="scientific">Symbiodinium microadriaticum</name>
    <name type="common">Dinoflagellate</name>
    <name type="synonym">Zooxanthella microadriatica</name>
    <dbReference type="NCBI Taxonomy" id="2951"/>
    <lineage>
        <taxon>Eukaryota</taxon>
        <taxon>Sar</taxon>
        <taxon>Alveolata</taxon>
        <taxon>Dinophyceae</taxon>
        <taxon>Suessiales</taxon>
        <taxon>Symbiodiniaceae</taxon>
        <taxon>Symbiodinium</taxon>
    </lineage>
</organism>
<dbReference type="Pfam" id="PF07727">
    <property type="entry name" value="RVT_2"/>
    <property type="match status" value="1"/>
</dbReference>
<dbReference type="OrthoDB" id="447621at2759"/>
<dbReference type="InterPro" id="IPR012337">
    <property type="entry name" value="RNaseH-like_sf"/>
</dbReference>
<dbReference type="EMBL" id="LSRX01000994">
    <property type="protein sequence ID" value="OLP85124.1"/>
    <property type="molecule type" value="Genomic_DNA"/>
</dbReference>
<dbReference type="PANTHER" id="PTHR37984:SF5">
    <property type="entry name" value="PROTEIN NYNRIN-LIKE"/>
    <property type="match status" value="1"/>
</dbReference>
<protein>
    <submittedName>
        <fullName evidence="3">Copia protein</fullName>
    </submittedName>
</protein>
<feature type="domain" description="Integrase catalytic" evidence="2">
    <location>
        <begin position="290"/>
        <end position="451"/>
    </location>
</feature>
<proteinExistence type="predicted"/>
<feature type="compositionally biased region" description="Basic and acidic residues" evidence="1">
    <location>
        <begin position="615"/>
        <end position="627"/>
    </location>
</feature>
<name>A0A1Q9CQC0_SYMMI</name>
<dbReference type="PANTHER" id="PTHR37984">
    <property type="entry name" value="PROTEIN CBG26694"/>
    <property type="match status" value="1"/>
</dbReference>
<dbReference type="InterPro" id="IPR001584">
    <property type="entry name" value="Integrase_cat-core"/>
</dbReference>
<evidence type="ECO:0000256" key="1">
    <source>
        <dbReference type="SAM" id="MobiDB-lite"/>
    </source>
</evidence>
<dbReference type="Proteomes" id="UP000186817">
    <property type="component" value="Unassembled WGS sequence"/>
</dbReference>
<feature type="region of interest" description="Disordered" evidence="1">
    <location>
        <begin position="588"/>
        <end position="759"/>
    </location>
</feature>